<proteinExistence type="predicted"/>
<accession>A0AA86TVG0</accession>
<name>A0AA86TVG0_9EUKA</name>
<gene>
    <name evidence="2" type="ORF">HINF_LOCUS17819</name>
    <name evidence="3" type="ORF">HINF_LOCUS66992</name>
</gene>
<protein>
    <submittedName>
        <fullName evidence="3">Hypothetical_protein</fullName>
    </submittedName>
</protein>
<dbReference type="AlphaFoldDB" id="A0AA86TVG0"/>
<evidence type="ECO:0000313" key="2">
    <source>
        <dbReference type="EMBL" id="CAI9930174.1"/>
    </source>
</evidence>
<keyword evidence="4" id="KW-1185">Reference proteome</keyword>
<feature type="coiled-coil region" evidence="1">
    <location>
        <begin position="100"/>
        <end position="128"/>
    </location>
</feature>
<evidence type="ECO:0000313" key="3">
    <source>
        <dbReference type="EMBL" id="CAL6093443.1"/>
    </source>
</evidence>
<organism evidence="2">
    <name type="scientific">Hexamita inflata</name>
    <dbReference type="NCBI Taxonomy" id="28002"/>
    <lineage>
        <taxon>Eukaryota</taxon>
        <taxon>Metamonada</taxon>
        <taxon>Diplomonadida</taxon>
        <taxon>Hexamitidae</taxon>
        <taxon>Hexamitinae</taxon>
        <taxon>Hexamita</taxon>
    </lineage>
</organism>
<keyword evidence="1" id="KW-0175">Coiled coil</keyword>
<dbReference type="EMBL" id="CAXDID020000458">
    <property type="protein sequence ID" value="CAL6093443.1"/>
    <property type="molecule type" value="Genomic_DNA"/>
</dbReference>
<dbReference type="Proteomes" id="UP001642409">
    <property type="component" value="Unassembled WGS sequence"/>
</dbReference>
<evidence type="ECO:0000256" key="1">
    <source>
        <dbReference type="SAM" id="Coils"/>
    </source>
</evidence>
<reference evidence="2" key="1">
    <citation type="submission" date="2023-06" db="EMBL/GenBank/DDBJ databases">
        <authorList>
            <person name="Kurt Z."/>
        </authorList>
    </citation>
    <scope>NUCLEOTIDE SEQUENCE</scope>
</reference>
<reference evidence="3 4" key="2">
    <citation type="submission" date="2024-07" db="EMBL/GenBank/DDBJ databases">
        <authorList>
            <person name="Akdeniz Z."/>
        </authorList>
    </citation>
    <scope>NUCLEOTIDE SEQUENCE [LARGE SCALE GENOMIC DNA]</scope>
</reference>
<comment type="caution">
    <text evidence="2">The sequence shown here is derived from an EMBL/GenBank/DDBJ whole genome shotgun (WGS) entry which is preliminary data.</text>
</comment>
<sequence>MPNDNQNQLANIIQRTKFSAQQKKEIDQCIMQNLRHQAGVNSDEELFQQCIYKLKGQLKGFHWKNVKEDVENELQLHLSHRYVYKRFKDVILEKQLQPYSDDLKENAMQYIEKNIKAQQKEIQQFNQKQLQWWALEMLF</sequence>
<dbReference type="EMBL" id="CATOUU010000452">
    <property type="protein sequence ID" value="CAI9930174.1"/>
    <property type="molecule type" value="Genomic_DNA"/>
</dbReference>
<evidence type="ECO:0000313" key="4">
    <source>
        <dbReference type="Proteomes" id="UP001642409"/>
    </source>
</evidence>